<feature type="compositionally biased region" description="Polar residues" evidence="1">
    <location>
        <begin position="1161"/>
        <end position="1182"/>
    </location>
</feature>
<feature type="compositionally biased region" description="Low complexity" evidence="1">
    <location>
        <begin position="767"/>
        <end position="813"/>
    </location>
</feature>
<feature type="compositionally biased region" description="Basic and acidic residues" evidence="1">
    <location>
        <begin position="685"/>
        <end position="695"/>
    </location>
</feature>
<feature type="compositionally biased region" description="Polar residues" evidence="1">
    <location>
        <begin position="744"/>
        <end position="766"/>
    </location>
</feature>
<feature type="compositionally biased region" description="Acidic residues" evidence="1">
    <location>
        <begin position="57"/>
        <end position="76"/>
    </location>
</feature>
<dbReference type="GeneID" id="89946546"/>
<feature type="compositionally biased region" description="Low complexity" evidence="1">
    <location>
        <begin position="88"/>
        <end position="106"/>
    </location>
</feature>
<feature type="compositionally biased region" description="Basic and acidic residues" evidence="1">
    <location>
        <begin position="363"/>
        <end position="378"/>
    </location>
</feature>
<feature type="region of interest" description="Disordered" evidence="1">
    <location>
        <begin position="906"/>
        <end position="982"/>
    </location>
</feature>
<name>A0AAN7DES3_9FUNG</name>
<feature type="compositionally biased region" description="Basic and acidic residues" evidence="1">
    <location>
        <begin position="612"/>
        <end position="624"/>
    </location>
</feature>
<feature type="compositionally biased region" description="Polar residues" evidence="1">
    <location>
        <begin position="403"/>
        <end position="415"/>
    </location>
</feature>
<feature type="region of interest" description="Disordered" evidence="1">
    <location>
        <begin position="1"/>
        <end position="151"/>
    </location>
</feature>
<feature type="region of interest" description="Disordered" evidence="1">
    <location>
        <begin position="519"/>
        <end position="879"/>
    </location>
</feature>
<sequence>MSHLLHRRRGHDSEDEDEDESIVSGMTTTDYDDEDDDNDYTTSDDEDDSQQERETDSEYDSSENDTETGSEQDDEVQQQPTVMKTKTKAIQQATTTPPTTSSQTAQMKEQVNDQPKPLSSSSPASHGTPMTTSQTVDMDYQDLQQQEKEKTVQELREYRRKLAEDPSFVPYVGLFWGHDDRYREDSLATGGNEATRESMPHFSQHTAASASIKKPSYDRNLDPLMHKKWDHSGYEELMRLEEQDERRKRELIESGQSPSQADHHHRPPPRLPRYHHYNNRGRGRGAGGYRGGYHHQQNRFGNPQKRPYTQQQQQQQQQQEEWPQLATTTDSSSAAAGGHTADQSIWNNNKAQEPNVDGWGSVDRAEEIKPMVKVDSAADRWGTSTAAASVADKGWASAPPTDTPQAERQSVGTEQETPKQDSPKTRTVQNEHGWGALPESTSVNTSTKQKEPKTSATANTISQDNWNVPPPPATTAESSSTGWGEQPTVSQSEGWNTVAENAVSGWSNSDSTCRVETTTVEAAPITVQEADHKEDETRQENASMPIVSPSVATTTDSWGKPEEMQAAQDIWSNNNNSNETKDWNTPQWDATVNNSSDHAKGESKSTSPAPPQKERNEIPPEEKASSSWANVKPDVKVHTTPSDFTKIDFSRRYDSSRRNNSSSAYQQHQKSSSQTTLDDSMQQKWDSKATSDHWGADATTTPFTGWNTTPDNVNTQSEWTTTTPQKTAETSKVEASWDSKSVAKPTSSWSATVDTASTKSTSNWNESSSSTAATAAAAAAAAAATFDQSNSSSSSSARGGWNNSRSSNSANWNADREWNNKTRNEQQSKKGRGYFSGKNTTTTTTDIHAAETASNSTEGFNTPETSAWGHFQSTGDDDSDVEIILEAEEEPEWSKEDEQVLGMTAPADAQQQPYSPSFNRMSKSYLSQHQHDSGQSSSHPEYNRKSTANNGRHSNNNNNNNNNNNKPSHQHRTSQYDDNWRQPREETDAYLPMYYPTPVAHPHPSYMPMIPNGNGTPMYAVPFPMGPTSSSSPSNRVVHSGGSASPSQEPSSSTSPHKFYTPSPPNVQQLPPGYEANGMVYYGMDPSTMYPPPQAFYYYAPPPQAQPPHMVSSSNNNTNDGYDSMKRASISPLHHHQHLQQAEEDDWGPAPDTLETEEQWRTTTMSKSSQHGFQNRKQQPVNQYHYPQHSRHY</sequence>
<feature type="compositionally biased region" description="Polar residues" evidence="1">
    <location>
        <begin position="664"/>
        <end position="684"/>
    </location>
</feature>
<evidence type="ECO:0000313" key="2">
    <source>
        <dbReference type="EMBL" id="KAK4515234.1"/>
    </source>
</evidence>
<feature type="compositionally biased region" description="Low complexity" evidence="1">
    <location>
        <begin position="326"/>
        <end position="342"/>
    </location>
</feature>
<feature type="region of interest" description="Disordered" evidence="1">
    <location>
        <begin position="183"/>
        <end position="495"/>
    </location>
</feature>
<dbReference type="EMBL" id="JASEJX010000015">
    <property type="protein sequence ID" value="KAK4515234.1"/>
    <property type="molecule type" value="Genomic_DNA"/>
</dbReference>
<dbReference type="AlphaFoldDB" id="A0AAN7DES3"/>
<feature type="compositionally biased region" description="Polar residues" evidence="1">
    <location>
        <begin position="1111"/>
        <end position="1121"/>
    </location>
</feature>
<dbReference type="RefSeq" id="XP_064681900.1">
    <property type="nucleotide sequence ID" value="XM_064822214.1"/>
</dbReference>
<feature type="compositionally biased region" description="Basic and acidic residues" evidence="1">
    <location>
        <begin position="215"/>
        <end position="252"/>
    </location>
</feature>
<comment type="caution">
    <text evidence="2">The sequence shown here is derived from an EMBL/GenBank/DDBJ whole genome shotgun (WGS) entry which is preliminary data.</text>
</comment>
<gene>
    <name evidence="2" type="ORF">ATC70_002844</name>
</gene>
<feature type="compositionally biased region" description="Polar residues" evidence="1">
    <location>
        <begin position="107"/>
        <end position="136"/>
    </location>
</feature>
<feature type="region of interest" description="Disordered" evidence="1">
    <location>
        <begin position="1107"/>
        <end position="1126"/>
    </location>
</feature>
<feature type="compositionally biased region" description="Acidic residues" evidence="1">
    <location>
        <begin position="30"/>
        <end position="49"/>
    </location>
</feature>
<feature type="compositionally biased region" description="Polar residues" evidence="1">
    <location>
        <begin position="570"/>
        <end position="596"/>
    </location>
</feature>
<feature type="region of interest" description="Disordered" evidence="1">
    <location>
        <begin position="1133"/>
        <end position="1193"/>
    </location>
</feature>
<feature type="compositionally biased region" description="Low complexity" evidence="1">
    <location>
        <begin position="310"/>
        <end position="319"/>
    </location>
</feature>
<feature type="compositionally biased region" description="Polar residues" evidence="1">
    <location>
        <begin position="710"/>
        <end position="728"/>
    </location>
</feature>
<feature type="compositionally biased region" description="Basic residues" evidence="1">
    <location>
        <begin position="263"/>
        <end position="283"/>
    </location>
</feature>
<feature type="compositionally biased region" description="Basic residues" evidence="1">
    <location>
        <begin position="1"/>
        <end position="10"/>
    </location>
</feature>
<feature type="region of interest" description="Disordered" evidence="1">
    <location>
        <begin position="1027"/>
        <end position="1069"/>
    </location>
</feature>
<feature type="compositionally biased region" description="Basic and acidic residues" evidence="1">
    <location>
        <begin position="645"/>
        <end position="657"/>
    </location>
</feature>
<feature type="compositionally biased region" description="Polar residues" evidence="1">
    <location>
        <begin position="343"/>
        <end position="352"/>
    </location>
</feature>
<accession>A0AAN7DES3</accession>
<proteinExistence type="predicted"/>
<feature type="compositionally biased region" description="Low complexity" evidence="1">
    <location>
        <begin position="699"/>
        <end position="709"/>
    </location>
</feature>
<feature type="compositionally biased region" description="Polar residues" evidence="1">
    <location>
        <begin position="945"/>
        <end position="954"/>
    </location>
</feature>
<evidence type="ECO:0000256" key="1">
    <source>
        <dbReference type="SAM" id="MobiDB-lite"/>
    </source>
</evidence>
<feature type="compositionally biased region" description="Basic and acidic residues" evidence="1">
    <location>
        <begin position="814"/>
        <end position="828"/>
    </location>
</feature>
<protein>
    <recommendedName>
        <fullName evidence="4">Btz domain-containing protein</fullName>
    </recommendedName>
</protein>
<feature type="compositionally biased region" description="Polar residues" evidence="1">
    <location>
        <begin position="454"/>
        <end position="466"/>
    </location>
</feature>
<evidence type="ECO:0000313" key="3">
    <source>
        <dbReference type="Proteomes" id="UP001304243"/>
    </source>
</evidence>
<dbReference type="Proteomes" id="UP001304243">
    <property type="component" value="Unassembled WGS sequence"/>
</dbReference>
<feature type="compositionally biased region" description="Polar residues" evidence="1">
    <location>
        <begin position="852"/>
        <end position="865"/>
    </location>
</feature>
<feature type="compositionally biased region" description="Basic and acidic residues" evidence="1">
    <location>
        <begin position="529"/>
        <end position="539"/>
    </location>
</feature>
<keyword evidence="3" id="KW-1185">Reference proteome</keyword>
<feature type="compositionally biased region" description="Low complexity" evidence="1">
    <location>
        <begin position="955"/>
        <end position="965"/>
    </location>
</feature>
<reference evidence="2 3" key="1">
    <citation type="submission" date="2022-11" db="EMBL/GenBank/DDBJ databases">
        <title>Mucor velutinosus strain NIH1002 WGS.</title>
        <authorList>
            <person name="Subramanian P."/>
            <person name="Mullikin J.C."/>
            <person name="Segre J.A."/>
            <person name="Zelazny A.M."/>
        </authorList>
    </citation>
    <scope>NUCLEOTIDE SEQUENCE [LARGE SCALE GENOMIC DNA]</scope>
    <source>
        <strain evidence="2 3">NIH1002</strain>
    </source>
</reference>
<evidence type="ECO:0008006" key="4">
    <source>
        <dbReference type="Google" id="ProtNLM"/>
    </source>
</evidence>
<feature type="compositionally biased region" description="Polar residues" evidence="1">
    <location>
        <begin position="909"/>
        <end position="926"/>
    </location>
</feature>
<organism evidence="2 3">
    <name type="scientific">Mucor velutinosus</name>
    <dbReference type="NCBI Taxonomy" id="708070"/>
    <lineage>
        <taxon>Eukaryota</taxon>
        <taxon>Fungi</taxon>
        <taxon>Fungi incertae sedis</taxon>
        <taxon>Mucoromycota</taxon>
        <taxon>Mucoromycotina</taxon>
        <taxon>Mucoromycetes</taxon>
        <taxon>Mucorales</taxon>
        <taxon>Mucorineae</taxon>
        <taxon>Mucoraceae</taxon>
        <taxon>Mucor</taxon>
    </lineage>
</organism>
<feature type="compositionally biased region" description="Low complexity" evidence="1">
    <location>
        <begin position="1027"/>
        <end position="1056"/>
    </location>
</feature>